<dbReference type="PROSITE" id="PS00700">
    <property type="entry name" value="RIBOSOMAL_L6_2"/>
    <property type="match status" value="1"/>
</dbReference>
<dbReference type="GO" id="GO:0019843">
    <property type="term" value="F:rRNA binding"/>
    <property type="evidence" value="ECO:0007669"/>
    <property type="project" value="UniProtKB-UniRule"/>
</dbReference>
<comment type="subunit">
    <text evidence="5">Part of the 50S ribosomal subunit.</text>
</comment>
<organism evidence="8">
    <name type="scientific">Ignisphaera aggregans</name>
    <dbReference type="NCBI Taxonomy" id="334771"/>
    <lineage>
        <taxon>Archaea</taxon>
        <taxon>Thermoproteota</taxon>
        <taxon>Thermoprotei</taxon>
        <taxon>Desulfurococcales</taxon>
        <taxon>Desulfurococcaceae</taxon>
        <taxon>Ignisphaera</taxon>
    </lineage>
</organism>
<protein>
    <recommendedName>
        <fullName evidence="5">Large ribosomal subunit protein uL6</fullName>
    </recommendedName>
</protein>
<dbReference type="Gene3D" id="3.90.930.12">
    <property type="entry name" value="Ribosomal protein L6, alpha-beta domain"/>
    <property type="match status" value="2"/>
</dbReference>
<comment type="caution">
    <text evidence="8">The sequence shown here is derived from an EMBL/GenBank/DDBJ whole genome shotgun (WGS) entry which is preliminary data.</text>
</comment>
<evidence type="ECO:0000256" key="1">
    <source>
        <dbReference type="ARBA" id="ARBA00022730"/>
    </source>
</evidence>
<dbReference type="SUPFAM" id="SSF56053">
    <property type="entry name" value="Ribosomal protein L6"/>
    <property type="match status" value="2"/>
</dbReference>
<dbReference type="PANTHER" id="PTHR11655">
    <property type="entry name" value="60S/50S RIBOSOMAL PROTEIN L6/L9"/>
    <property type="match status" value="1"/>
</dbReference>
<dbReference type="NCBIfam" id="NF004037">
    <property type="entry name" value="PRK05518.1"/>
    <property type="match status" value="1"/>
</dbReference>
<reference evidence="8" key="1">
    <citation type="journal article" date="2020" name="mSystems">
        <title>Genome- and Community-Level Interaction Insights into Carbon Utilization and Element Cycling Functions of Hydrothermarchaeota in Hydrothermal Sediment.</title>
        <authorList>
            <person name="Zhou Z."/>
            <person name="Liu Y."/>
            <person name="Xu W."/>
            <person name="Pan J."/>
            <person name="Luo Z.H."/>
            <person name="Li M."/>
        </authorList>
    </citation>
    <scope>NUCLEOTIDE SEQUENCE [LARGE SCALE GENOMIC DNA]</scope>
    <source>
        <strain evidence="7">SpSt-618</strain>
        <strain evidence="8">SpSt-657</strain>
    </source>
</reference>
<keyword evidence="3 5" id="KW-0689">Ribosomal protein</keyword>
<dbReference type="FunFam" id="3.90.930.12:FF:000008">
    <property type="entry name" value="50S ribosomal protein L6"/>
    <property type="match status" value="1"/>
</dbReference>
<keyword evidence="4 5" id="KW-0687">Ribonucleoprotein</keyword>
<feature type="domain" description="Large ribosomal subunit protein uL6 alpha-beta" evidence="6">
    <location>
        <begin position="98"/>
        <end position="172"/>
    </location>
</feature>
<keyword evidence="2 5" id="KW-0694">RNA-binding</keyword>
<dbReference type="Pfam" id="PF00347">
    <property type="entry name" value="Ribosomal_L6"/>
    <property type="match status" value="2"/>
</dbReference>
<dbReference type="GO" id="GO:0022625">
    <property type="term" value="C:cytosolic large ribosomal subunit"/>
    <property type="evidence" value="ECO:0007669"/>
    <property type="project" value="UniProtKB-UniRule"/>
</dbReference>
<dbReference type="HAMAP" id="MF_01365_A">
    <property type="entry name" value="Ribosomal_uL6_A"/>
    <property type="match status" value="1"/>
</dbReference>
<dbReference type="InterPro" id="IPR019907">
    <property type="entry name" value="Ribosomal_uL6_arc"/>
</dbReference>
<dbReference type="PANTHER" id="PTHR11655:SF16">
    <property type="entry name" value="60S RIBOSOMAL PROTEIN L9"/>
    <property type="match status" value="1"/>
</dbReference>
<proteinExistence type="inferred from homology"/>
<dbReference type="PIRSF" id="PIRSF002162">
    <property type="entry name" value="Ribosomal_L6"/>
    <property type="match status" value="1"/>
</dbReference>
<dbReference type="GO" id="GO:0002181">
    <property type="term" value="P:cytoplasmic translation"/>
    <property type="evidence" value="ECO:0007669"/>
    <property type="project" value="TreeGrafter"/>
</dbReference>
<comment type="function">
    <text evidence="5">This protein binds to the 23S rRNA, and is important in its secondary structure. It is located near the subunit interface in the base of the L7/L12 stalk, and near the tRNA binding site of the peptidyltransferase center.</text>
</comment>
<dbReference type="GO" id="GO:0003735">
    <property type="term" value="F:structural constituent of ribosome"/>
    <property type="evidence" value="ECO:0007669"/>
    <property type="project" value="UniProtKB-UniRule"/>
</dbReference>
<dbReference type="InterPro" id="IPR000702">
    <property type="entry name" value="Ribosomal_uL6-like"/>
</dbReference>
<dbReference type="NCBIfam" id="TIGR03653">
    <property type="entry name" value="uL6_arch"/>
    <property type="match status" value="1"/>
</dbReference>
<gene>
    <name evidence="5" type="primary">rpl6</name>
    <name evidence="7" type="ORF">ENT87_06405</name>
    <name evidence="8" type="ORF">ENU30_07730</name>
</gene>
<evidence type="ECO:0000259" key="6">
    <source>
        <dbReference type="Pfam" id="PF00347"/>
    </source>
</evidence>
<dbReference type="InterPro" id="IPR036789">
    <property type="entry name" value="Ribosomal_uL6-like_a/b-dom_sf"/>
</dbReference>
<name>A0A7J3JSM4_9CREN</name>
<keyword evidence="1 5" id="KW-0699">rRNA-binding</keyword>
<evidence type="ECO:0000256" key="4">
    <source>
        <dbReference type="ARBA" id="ARBA00023274"/>
    </source>
</evidence>
<dbReference type="FunFam" id="3.90.930.12:FF:000004">
    <property type="entry name" value="60S ribosomal protein L9"/>
    <property type="match status" value="1"/>
</dbReference>
<evidence type="ECO:0000256" key="3">
    <source>
        <dbReference type="ARBA" id="ARBA00022980"/>
    </source>
</evidence>
<evidence type="ECO:0000313" key="7">
    <source>
        <dbReference type="EMBL" id="HGN37160.1"/>
    </source>
</evidence>
<feature type="domain" description="Large ribosomal subunit protein uL6 alpha-beta" evidence="6">
    <location>
        <begin position="13"/>
        <end position="86"/>
    </location>
</feature>
<evidence type="ECO:0000256" key="5">
    <source>
        <dbReference type="HAMAP-Rule" id="MF_01365"/>
    </source>
</evidence>
<sequence>MAKTVHIREEIPIPDGIDVSINKFSISVKGPKGEIQKDFSYVKGIQIKLEDGKIVLETFFADRERKAQLYSVIAHIRNMFTGVTKGWRYKLKIVSSHFPVTARVSGNEVLIDNFLGERAPRKAKILSGVSVKVDGKDIIIEGADLEAVAQTAANIELATRVKDKDRRVFVDGIYIYERGVAE</sequence>
<comment type="similarity">
    <text evidence="5">Belongs to the universal ribosomal protein uL6 family.</text>
</comment>
<evidence type="ECO:0000256" key="2">
    <source>
        <dbReference type="ARBA" id="ARBA00022884"/>
    </source>
</evidence>
<dbReference type="InterPro" id="IPR020040">
    <property type="entry name" value="Ribosomal_uL6_a/b-dom"/>
</dbReference>
<dbReference type="InterPro" id="IPR002359">
    <property type="entry name" value="Ribosomal_uL6_CS2"/>
</dbReference>
<accession>A0A7J3JSM4</accession>
<dbReference type="EMBL" id="DTAI01000191">
    <property type="protein sequence ID" value="HGN37160.1"/>
    <property type="molecule type" value="Genomic_DNA"/>
</dbReference>
<dbReference type="EMBL" id="DTBZ01000147">
    <property type="protein sequence ID" value="HGQ18843.1"/>
    <property type="molecule type" value="Genomic_DNA"/>
</dbReference>
<evidence type="ECO:0000313" key="8">
    <source>
        <dbReference type="EMBL" id="HGQ18843.1"/>
    </source>
</evidence>
<dbReference type="AlphaFoldDB" id="A0A7J3JSM4"/>